<feature type="binding site" evidence="16">
    <location>
        <begin position="170"/>
        <end position="171"/>
    </location>
    <ligand>
        <name>ATP</name>
        <dbReference type="ChEBI" id="CHEBI:30616"/>
    </ligand>
</feature>
<dbReference type="InterPro" id="IPR008271">
    <property type="entry name" value="Ser/Thr_kinase_AS"/>
</dbReference>
<organism evidence="21 22">
    <name type="scientific">Stentor coeruleus</name>
    <dbReference type="NCBI Taxonomy" id="5963"/>
    <lineage>
        <taxon>Eukaryota</taxon>
        <taxon>Sar</taxon>
        <taxon>Alveolata</taxon>
        <taxon>Ciliophora</taxon>
        <taxon>Postciliodesmatophora</taxon>
        <taxon>Heterotrichea</taxon>
        <taxon>Heterotrichida</taxon>
        <taxon>Stentoridae</taxon>
        <taxon>Stentor</taxon>
    </lineage>
</organism>
<keyword evidence="22" id="KW-1185">Reference proteome</keyword>
<keyword evidence="4 19" id="KW-0723">Serine/threonine-protein kinase</keyword>
<dbReference type="Proteomes" id="UP000187209">
    <property type="component" value="Unassembled WGS sequence"/>
</dbReference>
<keyword evidence="11 16" id="KW-0067">ATP-binding</keyword>
<dbReference type="Gene3D" id="1.10.510.10">
    <property type="entry name" value="Transferase(Phosphotransferase) domain 1"/>
    <property type="match status" value="1"/>
</dbReference>
<evidence type="ECO:0000256" key="17">
    <source>
        <dbReference type="PIRSR" id="PIRSR630616-3"/>
    </source>
</evidence>
<comment type="subunit">
    <text evidence="2">Monomer.</text>
</comment>
<dbReference type="SUPFAM" id="SSF56112">
    <property type="entry name" value="Protein kinase-like (PK-like)"/>
    <property type="match status" value="1"/>
</dbReference>
<dbReference type="FunFam" id="3.30.200.20:FF:000315">
    <property type="entry name" value="Calcium-dependent protein kinase 3"/>
    <property type="match status" value="1"/>
</dbReference>
<keyword evidence="10" id="KW-0106">Calcium</keyword>
<dbReference type="SMART" id="SM00220">
    <property type="entry name" value="S_TKc"/>
    <property type="match status" value="1"/>
</dbReference>
<accession>A0A1R2C954</accession>
<evidence type="ECO:0000313" key="21">
    <source>
        <dbReference type="EMBL" id="OMJ85500.1"/>
    </source>
</evidence>
<keyword evidence="5" id="KW-0808">Transferase</keyword>
<dbReference type="InterPro" id="IPR011009">
    <property type="entry name" value="Kinase-like_dom_sf"/>
</dbReference>
<feature type="domain" description="Protein kinase" evidence="20">
    <location>
        <begin position="42"/>
        <end position="299"/>
    </location>
</feature>
<dbReference type="PROSITE" id="PS50011">
    <property type="entry name" value="PROTEIN_KINASE_DOM"/>
    <property type="match status" value="1"/>
</dbReference>
<evidence type="ECO:0000256" key="8">
    <source>
        <dbReference type="ARBA" id="ARBA00022741"/>
    </source>
</evidence>
<dbReference type="GO" id="GO:0005524">
    <property type="term" value="F:ATP binding"/>
    <property type="evidence" value="ECO:0007669"/>
    <property type="project" value="UniProtKB-UniRule"/>
</dbReference>
<reference evidence="21 22" key="1">
    <citation type="submission" date="2016-11" db="EMBL/GenBank/DDBJ databases">
        <title>The macronuclear genome of Stentor coeruleus: a giant cell with tiny introns.</title>
        <authorList>
            <person name="Slabodnick M."/>
            <person name="Ruby J.G."/>
            <person name="Reiff S.B."/>
            <person name="Swart E.C."/>
            <person name="Gosai S."/>
            <person name="Prabakaran S."/>
            <person name="Witkowska E."/>
            <person name="Larue G.E."/>
            <person name="Fisher S."/>
            <person name="Freeman R.M."/>
            <person name="Gunawardena J."/>
            <person name="Chu W."/>
            <person name="Stover N.A."/>
            <person name="Gregory B.D."/>
            <person name="Nowacki M."/>
            <person name="Derisi J."/>
            <person name="Roy S.W."/>
            <person name="Marshall W.F."/>
            <person name="Sood P."/>
        </authorList>
    </citation>
    <scope>NUCLEOTIDE SEQUENCE [LARGE SCALE GENOMIC DNA]</scope>
    <source>
        <strain evidence="21">WM001</strain>
    </source>
</reference>
<feature type="binding site" evidence="18">
    <location>
        <position position="75"/>
    </location>
    <ligand>
        <name>ATP</name>
        <dbReference type="ChEBI" id="CHEBI:30616"/>
    </ligand>
</feature>
<comment type="catalytic activity">
    <reaction evidence="13">
        <text>L-threonyl-[protein] + ATP = O-phospho-L-threonyl-[protein] + ADP + H(+)</text>
        <dbReference type="Rhea" id="RHEA:46608"/>
        <dbReference type="Rhea" id="RHEA-COMP:11060"/>
        <dbReference type="Rhea" id="RHEA-COMP:11605"/>
        <dbReference type="ChEBI" id="CHEBI:15378"/>
        <dbReference type="ChEBI" id="CHEBI:30013"/>
        <dbReference type="ChEBI" id="CHEBI:30616"/>
        <dbReference type="ChEBI" id="CHEBI:61977"/>
        <dbReference type="ChEBI" id="CHEBI:456216"/>
        <dbReference type="EC" id="2.7.11.1"/>
    </reaction>
</comment>
<dbReference type="InterPro" id="IPR030616">
    <property type="entry name" value="Aur-like"/>
</dbReference>
<evidence type="ECO:0000256" key="4">
    <source>
        <dbReference type="ARBA" id="ARBA00022527"/>
    </source>
</evidence>
<dbReference type="InterPro" id="IPR017441">
    <property type="entry name" value="Protein_kinase_ATP_BS"/>
</dbReference>
<comment type="similarity">
    <text evidence="12">Belongs to the protein kinase superfamily. Ser/Thr protein kinase family. CDPK subfamily.</text>
</comment>
<dbReference type="EMBL" id="MPUH01000235">
    <property type="protein sequence ID" value="OMJ85500.1"/>
    <property type="molecule type" value="Genomic_DNA"/>
</dbReference>
<dbReference type="PROSITE" id="PS00107">
    <property type="entry name" value="PROTEIN_KINASE_ATP"/>
    <property type="match status" value="1"/>
</dbReference>
<evidence type="ECO:0000256" key="13">
    <source>
        <dbReference type="ARBA" id="ARBA00047899"/>
    </source>
</evidence>
<dbReference type="AlphaFoldDB" id="A0A1R2C954"/>
<evidence type="ECO:0000256" key="1">
    <source>
        <dbReference type="ARBA" id="ARBA00001946"/>
    </source>
</evidence>
<evidence type="ECO:0000256" key="5">
    <source>
        <dbReference type="ARBA" id="ARBA00022679"/>
    </source>
</evidence>
<evidence type="ECO:0000259" key="20">
    <source>
        <dbReference type="PROSITE" id="PS50011"/>
    </source>
</evidence>
<evidence type="ECO:0000256" key="10">
    <source>
        <dbReference type="ARBA" id="ARBA00022837"/>
    </source>
</evidence>
<evidence type="ECO:0000256" key="9">
    <source>
        <dbReference type="ARBA" id="ARBA00022777"/>
    </source>
</evidence>
<evidence type="ECO:0000256" key="7">
    <source>
        <dbReference type="ARBA" id="ARBA00022737"/>
    </source>
</evidence>
<evidence type="ECO:0000256" key="3">
    <source>
        <dbReference type="ARBA" id="ARBA00012513"/>
    </source>
</evidence>
<gene>
    <name evidence="21" type="ORF">SteCoe_13187</name>
</gene>
<evidence type="ECO:0000313" key="22">
    <source>
        <dbReference type="Proteomes" id="UP000187209"/>
    </source>
</evidence>
<evidence type="ECO:0000256" key="6">
    <source>
        <dbReference type="ARBA" id="ARBA00022723"/>
    </source>
</evidence>
<dbReference type="GO" id="GO:0046872">
    <property type="term" value="F:metal ion binding"/>
    <property type="evidence" value="ECO:0007669"/>
    <property type="project" value="UniProtKB-KW"/>
</dbReference>
<evidence type="ECO:0000256" key="2">
    <source>
        <dbReference type="ARBA" id="ARBA00011245"/>
    </source>
</evidence>
<dbReference type="CDD" id="cd05117">
    <property type="entry name" value="STKc_CAMK"/>
    <property type="match status" value="1"/>
</dbReference>
<dbReference type="PANTHER" id="PTHR24350">
    <property type="entry name" value="SERINE/THREONINE-PROTEIN KINASE IAL-RELATED"/>
    <property type="match status" value="1"/>
</dbReference>
<protein>
    <recommendedName>
        <fullName evidence="3">non-specific serine/threonine protein kinase</fullName>
        <ecNumber evidence="3">2.7.11.1</ecNumber>
    </recommendedName>
</protein>
<comment type="catalytic activity">
    <reaction evidence="14">
        <text>L-seryl-[protein] + ATP = O-phospho-L-seryl-[protein] + ADP + H(+)</text>
        <dbReference type="Rhea" id="RHEA:17989"/>
        <dbReference type="Rhea" id="RHEA-COMP:9863"/>
        <dbReference type="Rhea" id="RHEA-COMP:11604"/>
        <dbReference type="ChEBI" id="CHEBI:15378"/>
        <dbReference type="ChEBI" id="CHEBI:29999"/>
        <dbReference type="ChEBI" id="CHEBI:30616"/>
        <dbReference type="ChEBI" id="CHEBI:83421"/>
        <dbReference type="ChEBI" id="CHEBI:456216"/>
        <dbReference type="EC" id="2.7.11.1"/>
    </reaction>
</comment>
<dbReference type="EC" id="2.7.11.1" evidence="3"/>
<evidence type="ECO:0000256" key="14">
    <source>
        <dbReference type="ARBA" id="ARBA00048679"/>
    </source>
</evidence>
<comment type="cofactor">
    <cofactor evidence="1">
        <name>Mg(2+)</name>
        <dbReference type="ChEBI" id="CHEBI:18420"/>
    </cofactor>
</comment>
<dbReference type="PROSITE" id="PS00108">
    <property type="entry name" value="PROTEIN_KINASE_ST"/>
    <property type="match status" value="1"/>
</dbReference>
<evidence type="ECO:0000256" key="18">
    <source>
        <dbReference type="PROSITE-ProRule" id="PRU10141"/>
    </source>
</evidence>
<evidence type="ECO:0000256" key="16">
    <source>
        <dbReference type="PIRSR" id="PIRSR630616-2"/>
    </source>
</evidence>
<keyword evidence="6" id="KW-0479">Metal-binding</keyword>
<dbReference type="FunFam" id="1.10.510.10:FF:000571">
    <property type="entry name" value="Maternal embryonic leucine zipper kinase"/>
    <property type="match status" value="1"/>
</dbReference>
<evidence type="ECO:0000256" key="12">
    <source>
        <dbReference type="ARBA" id="ARBA00024334"/>
    </source>
</evidence>
<sequence>MGCTVARKRCISSDKISIIDTSPMQFKSKIIDNNQTSHLSDYASLSFLGVGAFGEVLSVRHIPTGTYRAQKIIKKSNFRYEDVISGVILKESLILSRLNHPNVIKFYEVLEDSYNYYIITELCEGGSLRERVNKFNQIPETMVIEIMKQILDALCYIHNKNLVHCDIKLENILLTSSSSNVIKIADFGCSQFIEPETNLNRLCGSLHYLAPEVIKNNYREKADIWSCGILALIMLTGALPYSGNNKEAIKEKIKSITTNELLEKMSQVSFEAQDFVRQMLETDPDKRITAENARKHPWLNTGV</sequence>
<dbReference type="Pfam" id="PF00069">
    <property type="entry name" value="Pkinase"/>
    <property type="match status" value="1"/>
</dbReference>
<keyword evidence="9" id="KW-0418">Kinase</keyword>
<dbReference type="GO" id="GO:0004674">
    <property type="term" value="F:protein serine/threonine kinase activity"/>
    <property type="evidence" value="ECO:0007669"/>
    <property type="project" value="UniProtKB-KW"/>
</dbReference>
<evidence type="ECO:0000256" key="15">
    <source>
        <dbReference type="PIRSR" id="PIRSR630616-1"/>
    </source>
</evidence>
<evidence type="ECO:0000256" key="11">
    <source>
        <dbReference type="ARBA" id="ARBA00022840"/>
    </source>
</evidence>
<keyword evidence="8 16" id="KW-0547">Nucleotide-binding</keyword>
<feature type="binding site" evidence="16">
    <location>
        <position position="71"/>
    </location>
    <ligand>
        <name>ATP</name>
        <dbReference type="ChEBI" id="CHEBI:30616"/>
    </ligand>
</feature>
<dbReference type="OrthoDB" id="193931at2759"/>
<keyword evidence="7" id="KW-0677">Repeat</keyword>
<comment type="caution">
    <text evidence="21">The sequence shown here is derived from an EMBL/GenBank/DDBJ whole genome shotgun (WGS) entry which is preliminary data.</text>
</comment>
<feature type="active site" description="Proton acceptor" evidence="15">
    <location>
        <position position="166"/>
    </location>
</feature>
<feature type="binding site" evidence="16">
    <location>
        <position position="186"/>
    </location>
    <ligand>
        <name>ATP</name>
        <dbReference type="ChEBI" id="CHEBI:30616"/>
    </ligand>
</feature>
<dbReference type="InterPro" id="IPR000719">
    <property type="entry name" value="Prot_kinase_dom"/>
</dbReference>
<proteinExistence type="inferred from homology"/>
<evidence type="ECO:0000256" key="19">
    <source>
        <dbReference type="RuleBase" id="RU000304"/>
    </source>
</evidence>
<name>A0A1R2C954_9CILI</name>
<feature type="cross-link" description="Glycyl lysine isopeptide (Lys-Gly) (interchain with G-Cter in SUMO2)" evidence="17">
    <location>
        <position position="168"/>
    </location>
</feature>